<dbReference type="GeneID" id="96009570"/>
<gene>
    <name evidence="3" type="ORF">WHR41_08128</name>
</gene>
<dbReference type="InterPro" id="IPR019622">
    <property type="entry name" value="Rrn9_dom"/>
</dbReference>
<dbReference type="EMBL" id="JAAQHG020000029">
    <property type="protein sequence ID" value="KAL1584034.1"/>
    <property type="molecule type" value="Genomic_DNA"/>
</dbReference>
<feature type="region of interest" description="Disordered" evidence="1">
    <location>
        <begin position="294"/>
        <end position="342"/>
    </location>
</feature>
<feature type="compositionally biased region" description="Polar residues" evidence="1">
    <location>
        <begin position="19"/>
        <end position="37"/>
    </location>
</feature>
<feature type="compositionally biased region" description="Low complexity" evidence="1">
    <location>
        <begin position="230"/>
        <end position="241"/>
    </location>
</feature>
<name>A0AB34KFZ7_9PEZI</name>
<feature type="compositionally biased region" description="Basic and acidic residues" evidence="1">
    <location>
        <begin position="517"/>
        <end position="526"/>
    </location>
</feature>
<organism evidence="3 4">
    <name type="scientific">Cladosporium halotolerans</name>
    <dbReference type="NCBI Taxonomy" id="1052096"/>
    <lineage>
        <taxon>Eukaryota</taxon>
        <taxon>Fungi</taxon>
        <taxon>Dikarya</taxon>
        <taxon>Ascomycota</taxon>
        <taxon>Pezizomycotina</taxon>
        <taxon>Dothideomycetes</taxon>
        <taxon>Dothideomycetidae</taxon>
        <taxon>Cladosporiales</taxon>
        <taxon>Cladosporiaceae</taxon>
        <taxon>Cladosporium</taxon>
    </lineage>
</organism>
<protein>
    <recommendedName>
        <fullName evidence="2">Rrn9 domain-containing protein</fullName>
    </recommendedName>
</protein>
<feature type="region of interest" description="Disordered" evidence="1">
    <location>
        <begin position="1"/>
        <end position="64"/>
    </location>
</feature>
<feature type="region of interest" description="Disordered" evidence="1">
    <location>
        <begin position="471"/>
        <end position="532"/>
    </location>
</feature>
<feature type="region of interest" description="Disordered" evidence="1">
    <location>
        <begin position="199"/>
        <end position="261"/>
    </location>
</feature>
<sequence length="532" mass="59480">MSSGGDDEPPSPSAYLEAPSSQSLIIDTQPFASQSVQHGAKEQSDAEDESSSDERENRFVGPASTWRSWTKDERALISSLDQERANDLSVHLYNAHALKAQLRDADVASKARPWQSKLHWMKTGVDGSTPWHPDQHWTAWPLPADEVPRKSEAFGRNGFLDDEDGDTLKMPAPWRPGADLQDEIQALILRRAKDRFRSRSWGTEEPDRASAVRSRSISMMGSSPPVAIKSRQSSEASSADSESSESEREIPNVEESNKPDFMADDEEASRLLKQTACHIGMKFDDILVGLHKSREHHTSSSAAQSDADTRSRPRKRKRQATIDEKPDLEEHAQHQASHHTLGTRDWSEVLGMASLMGWNPAVIDRAATRCAALFGESMLFRTMPETAAGSATDRLAEYTPAMVPDFDMSDDADVAEERDGERDVVQQEGLNCPEESCQQHTRFYEKLWMIRQHLKHTHKYDQEALDAYSRSHASGDVKSSIEKTHEGERVQPEIKHTPTAAVETDGFMESVDVSLGRGEDAQDRKSRGPKRK</sequence>
<evidence type="ECO:0000313" key="4">
    <source>
        <dbReference type="Proteomes" id="UP000803884"/>
    </source>
</evidence>
<keyword evidence="4" id="KW-1185">Reference proteome</keyword>
<feature type="compositionally biased region" description="Basic and acidic residues" evidence="1">
    <location>
        <begin position="320"/>
        <end position="333"/>
    </location>
</feature>
<accession>A0AB34KFZ7</accession>
<dbReference type="RefSeq" id="XP_069227140.1">
    <property type="nucleotide sequence ID" value="XM_069376732.1"/>
</dbReference>
<feature type="compositionally biased region" description="Basic and acidic residues" evidence="1">
    <location>
        <begin position="473"/>
        <end position="496"/>
    </location>
</feature>
<evidence type="ECO:0000256" key="1">
    <source>
        <dbReference type="SAM" id="MobiDB-lite"/>
    </source>
</evidence>
<comment type="caution">
    <text evidence="3">The sequence shown here is derived from an EMBL/GenBank/DDBJ whole genome shotgun (WGS) entry which is preliminary data.</text>
</comment>
<feature type="domain" description="Rrn9" evidence="2">
    <location>
        <begin position="80"/>
        <end position="153"/>
    </location>
</feature>
<evidence type="ECO:0000259" key="2">
    <source>
        <dbReference type="Pfam" id="PF10680"/>
    </source>
</evidence>
<dbReference type="Proteomes" id="UP000803884">
    <property type="component" value="Unassembled WGS sequence"/>
</dbReference>
<evidence type="ECO:0000313" key="3">
    <source>
        <dbReference type="EMBL" id="KAL1584034.1"/>
    </source>
</evidence>
<dbReference type="Pfam" id="PF10680">
    <property type="entry name" value="RRN9"/>
    <property type="match status" value="1"/>
</dbReference>
<dbReference type="AlphaFoldDB" id="A0AB34KFZ7"/>
<feature type="compositionally biased region" description="Basic and acidic residues" evidence="1">
    <location>
        <begin position="245"/>
        <end position="258"/>
    </location>
</feature>
<proteinExistence type="predicted"/>
<reference evidence="3 4" key="1">
    <citation type="journal article" date="2020" name="Microbiol. Resour. Announc.">
        <title>Draft Genome Sequence of a Cladosporium Species Isolated from the Mesophotic Ascidian Didemnum maculosum.</title>
        <authorList>
            <person name="Gioti A."/>
            <person name="Siaperas R."/>
            <person name="Nikolaivits E."/>
            <person name="Le Goff G."/>
            <person name="Ouazzani J."/>
            <person name="Kotoulas G."/>
            <person name="Topakas E."/>
        </authorList>
    </citation>
    <scope>NUCLEOTIDE SEQUENCE [LARGE SCALE GENOMIC DNA]</scope>
    <source>
        <strain evidence="3 4">TM138-S3</strain>
    </source>
</reference>